<evidence type="ECO:0000256" key="4">
    <source>
        <dbReference type="ARBA" id="ARBA00022989"/>
    </source>
</evidence>
<reference evidence="9 10" key="1">
    <citation type="submission" date="2019-08" db="EMBL/GenBank/DDBJ databases">
        <title>Archangium and Cystobacter genomes.</title>
        <authorList>
            <person name="Chen I.-C.K."/>
            <person name="Wielgoss S."/>
        </authorList>
    </citation>
    <scope>NUCLEOTIDE SEQUENCE [LARGE SCALE GENOMIC DNA]</scope>
    <source>
        <strain evidence="9 10">Cbm 6</strain>
    </source>
</reference>
<sequence>MSSKPSLLQVLKSPRVWLLITLGFSSGLPLLLVGGTLTIWMKNEGLNIKTITAFGLVGLPYSLKFIWAPLMDRFALPFLGRRRGWLLVSQLGLMAAIAAMAFVDPKQSPLTMAGIATLVAFLAASQDVVSDAWRTDILSASERGFGVATFVTGYRLGILAASPLALTFSDSFGWKRTYLIMASLMLVGMVATLLAPEPEGRAPRNLRDAVVNPFVDYFRRQGAVAVLLFLVLYKLGEAFAGPPIVGPFFVELGFTNTEIGWISKVPSLIASIAGGLIGGALMVSLGMRRSLYVFGALQALTNLTYLVLSMVGKNYWVLATAISVDNLCGGMATTAMGAYTMALCNKRFSATQFALLSALSNLGGRFLSSGAGFFIERFGWPAYFCFTVALAAPALVLLAFLRPEAGIAPVEEEPAPVPAPTSAAPAPTPAATP</sequence>
<dbReference type="Pfam" id="PF07690">
    <property type="entry name" value="MFS_1"/>
    <property type="match status" value="2"/>
</dbReference>
<evidence type="ECO:0000256" key="1">
    <source>
        <dbReference type="ARBA" id="ARBA00004141"/>
    </source>
</evidence>
<evidence type="ECO:0000259" key="8">
    <source>
        <dbReference type="PROSITE" id="PS50850"/>
    </source>
</evidence>
<dbReference type="NCBIfam" id="TIGR00901">
    <property type="entry name" value="2A0125"/>
    <property type="match status" value="1"/>
</dbReference>
<evidence type="ECO:0000256" key="6">
    <source>
        <dbReference type="SAM" id="MobiDB-lite"/>
    </source>
</evidence>
<feature type="transmembrane region" description="Helical" evidence="7">
    <location>
        <begin position="317"/>
        <end position="341"/>
    </location>
</feature>
<feature type="transmembrane region" description="Helical" evidence="7">
    <location>
        <begin position="291"/>
        <end position="311"/>
    </location>
</feature>
<proteinExistence type="predicted"/>
<keyword evidence="5 7" id="KW-0472">Membrane</keyword>
<dbReference type="InterPro" id="IPR020846">
    <property type="entry name" value="MFS_dom"/>
</dbReference>
<feature type="transmembrane region" description="Helical" evidence="7">
    <location>
        <begin position="84"/>
        <end position="103"/>
    </location>
</feature>
<evidence type="ECO:0000256" key="3">
    <source>
        <dbReference type="ARBA" id="ARBA00022692"/>
    </source>
</evidence>
<feature type="domain" description="Major facilitator superfamily (MFS) profile" evidence="8">
    <location>
        <begin position="15"/>
        <end position="406"/>
    </location>
</feature>
<feature type="region of interest" description="Disordered" evidence="6">
    <location>
        <begin position="411"/>
        <end position="433"/>
    </location>
</feature>
<dbReference type="InterPro" id="IPR004752">
    <property type="entry name" value="AmpG_permease/AT-1"/>
</dbReference>
<dbReference type="PANTHER" id="PTHR12778">
    <property type="entry name" value="SOLUTE CARRIER FAMILY 33 ACETYL-COA TRANSPORTER -RELATED"/>
    <property type="match status" value="1"/>
</dbReference>
<organism evidence="9 10">
    <name type="scientific">Archangium minus</name>
    <dbReference type="NCBI Taxonomy" id="83450"/>
    <lineage>
        <taxon>Bacteria</taxon>
        <taxon>Pseudomonadati</taxon>
        <taxon>Myxococcota</taxon>
        <taxon>Myxococcia</taxon>
        <taxon>Myxococcales</taxon>
        <taxon>Cystobacterineae</taxon>
        <taxon>Archangiaceae</taxon>
        <taxon>Archangium</taxon>
    </lineage>
</organism>
<dbReference type="CDD" id="cd17486">
    <property type="entry name" value="MFS_AmpG_like"/>
    <property type="match status" value="1"/>
</dbReference>
<feature type="transmembrane region" description="Helical" evidence="7">
    <location>
        <begin position="223"/>
        <end position="245"/>
    </location>
</feature>
<dbReference type="SUPFAM" id="SSF103473">
    <property type="entry name" value="MFS general substrate transporter"/>
    <property type="match status" value="1"/>
</dbReference>
<evidence type="ECO:0000256" key="7">
    <source>
        <dbReference type="SAM" id="Phobius"/>
    </source>
</evidence>
<evidence type="ECO:0000256" key="5">
    <source>
        <dbReference type="ARBA" id="ARBA00023136"/>
    </source>
</evidence>
<gene>
    <name evidence="9" type="ORF">F0U60_52050</name>
</gene>
<dbReference type="RefSeq" id="WP_395811991.1">
    <property type="nucleotide sequence ID" value="NZ_CP043494.1"/>
</dbReference>
<keyword evidence="4 7" id="KW-1133">Transmembrane helix</keyword>
<accession>A0ABY9X8N4</accession>
<dbReference type="InterPro" id="IPR011701">
    <property type="entry name" value="MFS"/>
</dbReference>
<feature type="transmembrane region" description="Helical" evidence="7">
    <location>
        <begin position="46"/>
        <end position="63"/>
    </location>
</feature>
<feature type="transmembrane region" description="Helical" evidence="7">
    <location>
        <begin position="265"/>
        <end position="284"/>
    </location>
</feature>
<keyword evidence="3 7" id="KW-0812">Transmembrane</keyword>
<dbReference type="PROSITE" id="PS50850">
    <property type="entry name" value="MFS"/>
    <property type="match status" value="1"/>
</dbReference>
<comment type="subcellular location">
    <subcellularLocation>
        <location evidence="1">Membrane</location>
        <topology evidence="1">Multi-pass membrane protein</topology>
    </subcellularLocation>
</comment>
<feature type="transmembrane region" description="Helical" evidence="7">
    <location>
        <begin position="16"/>
        <end position="40"/>
    </location>
</feature>
<keyword evidence="10" id="KW-1185">Reference proteome</keyword>
<protein>
    <submittedName>
        <fullName evidence="9">AmpG family muropeptide MFS transporter</fullName>
    </submittedName>
</protein>
<dbReference type="InterPro" id="IPR036259">
    <property type="entry name" value="MFS_trans_sf"/>
</dbReference>
<dbReference type="Proteomes" id="UP001611383">
    <property type="component" value="Chromosome"/>
</dbReference>
<evidence type="ECO:0000313" key="10">
    <source>
        <dbReference type="Proteomes" id="UP001611383"/>
    </source>
</evidence>
<name>A0ABY9X8N4_9BACT</name>
<evidence type="ECO:0000256" key="2">
    <source>
        <dbReference type="ARBA" id="ARBA00022448"/>
    </source>
</evidence>
<keyword evidence="2" id="KW-0813">Transport</keyword>
<feature type="transmembrane region" description="Helical" evidence="7">
    <location>
        <begin position="178"/>
        <end position="195"/>
    </location>
</feature>
<evidence type="ECO:0000313" key="9">
    <source>
        <dbReference type="EMBL" id="WNG51704.1"/>
    </source>
</evidence>
<feature type="transmembrane region" description="Helical" evidence="7">
    <location>
        <begin position="353"/>
        <end position="375"/>
    </location>
</feature>
<dbReference type="PANTHER" id="PTHR12778:SF10">
    <property type="entry name" value="MAJOR FACILITATOR SUPERFAMILY DOMAIN-CONTAINING PROTEIN 3"/>
    <property type="match status" value="1"/>
</dbReference>
<dbReference type="Gene3D" id="1.20.1250.20">
    <property type="entry name" value="MFS general substrate transporter like domains"/>
    <property type="match status" value="2"/>
</dbReference>
<feature type="transmembrane region" description="Helical" evidence="7">
    <location>
        <begin position="381"/>
        <end position="401"/>
    </location>
</feature>
<feature type="transmembrane region" description="Helical" evidence="7">
    <location>
        <begin position="145"/>
        <end position="166"/>
    </location>
</feature>
<dbReference type="EMBL" id="CP043494">
    <property type="protein sequence ID" value="WNG51704.1"/>
    <property type="molecule type" value="Genomic_DNA"/>
</dbReference>